<gene>
    <name evidence="1" type="ORF">BS639_22975</name>
</gene>
<sequence length="87" mass="9745">MMTALITIKIPRATVHPEEFAALEGVSVRTVYRQTTGENPRIPIEPRTIKKGNKRAGGPVKILYARYKEMEAKKNLGHSRFQIVIGA</sequence>
<proteinExistence type="predicted"/>
<evidence type="ECO:0000313" key="2">
    <source>
        <dbReference type="Proteomes" id="UP000192722"/>
    </source>
</evidence>
<reference evidence="1 2" key="1">
    <citation type="journal article" date="2017" name="Int. J. Syst. Evol. Microbiol.">
        <title>Rouxiella badensis sp. nov. and Rouxiella silvae sp. nov. isolated from peat bog soil in Germany and emendation of the genus description.</title>
        <authorList>
            <person name="Le Fleche-Mateos A."/>
            <person name="Kugler J.H."/>
            <person name="Hansen S.H."/>
            <person name="Syldatk C."/>
            <person name="Hausmann R."/>
            <person name="Lomprez F."/>
            <person name="Vandenbogaert M."/>
            <person name="Manuguerra J.C."/>
            <person name="Grimont P.A."/>
        </authorList>
    </citation>
    <scope>NUCLEOTIDE SEQUENCE [LARGE SCALE GENOMIC DNA]</scope>
    <source>
        <strain evidence="1 2">213</strain>
    </source>
</reference>
<comment type="caution">
    <text evidence="1">The sequence shown here is derived from an EMBL/GenBank/DDBJ whole genome shotgun (WGS) entry which is preliminary data.</text>
</comment>
<dbReference type="RefSeq" id="WP_084984430.1">
    <property type="nucleotide sequence ID" value="NZ_CBCSCF010000004.1"/>
</dbReference>
<organism evidence="1 2">
    <name type="scientific">Rouxiella silvae</name>
    <dbReference type="NCBI Taxonomy" id="1646373"/>
    <lineage>
        <taxon>Bacteria</taxon>
        <taxon>Pseudomonadati</taxon>
        <taxon>Pseudomonadota</taxon>
        <taxon>Gammaproteobacteria</taxon>
        <taxon>Enterobacterales</taxon>
        <taxon>Yersiniaceae</taxon>
        <taxon>Rouxiella</taxon>
    </lineage>
</organism>
<name>A0ABX3TUH1_9GAMM</name>
<dbReference type="EMBL" id="MRWD01000083">
    <property type="protein sequence ID" value="ORJ18871.1"/>
    <property type="molecule type" value="Genomic_DNA"/>
</dbReference>
<evidence type="ECO:0000313" key="1">
    <source>
        <dbReference type="EMBL" id="ORJ18871.1"/>
    </source>
</evidence>
<accession>A0ABX3TUH1</accession>
<evidence type="ECO:0008006" key="3">
    <source>
        <dbReference type="Google" id="ProtNLM"/>
    </source>
</evidence>
<keyword evidence="2" id="KW-1185">Reference proteome</keyword>
<dbReference type="Proteomes" id="UP000192722">
    <property type="component" value="Unassembled WGS sequence"/>
</dbReference>
<protein>
    <recommendedName>
        <fullName evidence="3">Prophage excisionase</fullName>
    </recommendedName>
</protein>